<evidence type="ECO:0000256" key="2">
    <source>
        <dbReference type="SAM" id="Phobius"/>
    </source>
</evidence>
<keyword evidence="2" id="KW-0472">Membrane</keyword>
<evidence type="ECO:0000313" key="4">
    <source>
        <dbReference type="Proteomes" id="UP000242287"/>
    </source>
</evidence>
<organism evidence="3 4">
    <name type="scientific">Amanita thiersii Skay4041</name>
    <dbReference type="NCBI Taxonomy" id="703135"/>
    <lineage>
        <taxon>Eukaryota</taxon>
        <taxon>Fungi</taxon>
        <taxon>Dikarya</taxon>
        <taxon>Basidiomycota</taxon>
        <taxon>Agaricomycotina</taxon>
        <taxon>Agaricomycetes</taxon>
        <taxon>Agaricomycetidae</taxon>
        <taxon>Agaricales</taxon>
        <taxon>Pluteineae</taxon>
        <taxon>Amanitaceae</taxon>
        <taxon>Amanita</taxon>
    </lineage>
</organism>
<feature type="transmembrane region" description="Helical" evidence="2">
    <location>
        <begin position="54"/>
        <end position="72"/>
    </location>
</feature>
<dbReference type="Proteomes" id="UP000242287">
    <property type="component" value="Unassembled WGS sequence"/>
</dbReference>
<reference evidence="3 4" key="1">
    <citation type="submission" date="2014-02" db="EMBL/GenBank/DDBJ databases">
        <title>Transposable element dynamics among asymbiotic and ectomycorrhizal Amanita fungi.</title>
        <authorList>
            <consortium name="DOE Joint Genome Institute"/>
            <person name="Hess J."/>
            <person name="Skrede I."/>
            <person name="Wolfe B."/>
            <person name="LaButti K."/>
            <person name="Ohm R.A."/>
            <person name="Grigoriev I.V."/>
            <person name="Pringle A."/>
        </authorList>
    </citation>
    <scope>NUCLEOTIDE SEQUENCE [LARGE SCALE GENOMIC DNA]</scope>
    <source>
        <strain evidence="3 4">SKay4041</strain>
    </source>
</reference>
<feature type="transmembrane region" description="Helical" evidence="2">
    <location>
        <begin position="78"/>
        <end position="101"/>
    </location>
</feature>
<gene>
    <name evidence="3" type="ORF">AMATHDRAFT_134750</name>
</gene>
<evidence type="ECO:0000256" key="1">
    <source>
        <dbReference type="SAM" id="MobiDB-lite"/>
    </source>
</evidence>
<dbReference type="AlphaFoldDB" id="A0A2A9P1F3"/>
<evidence type="ECO:0000313" key="3">
    <source>
        <dbReference type="EMBL" id="PFH54483.1"/>
    </source>
</evidence>
<keyword evidence="2" id="KW-0812">Transmembrane</keyword>
<protein>
    <submittedName>
        <fullName evidence="3">Uncharacterized protein</fullName>
    </submittedName>
</protein>
<keyword evidence="4" id="KW-1185">Reference proteome</keyword>
<keyword evidence="2" id="KW-1133">Transmembrane helix</keyword>
<feature type="region of interest" description="Disordered" evidence="1">
    <location>
        <begin position="134"/>
        <end position="175"/>
    </location>
</feature>
<name>A0A2A9P1F3_9AGAR</name>
<feature type="transmembrane region" description="Helical" evidence="2">
    <location>
        <begin position="18"/>
        <end position="42"/>
    </location>
</feature>
<dbReference type="OrthoDB" id="2500246at2759"/>
<sequence>MDFVQRLDPFKLLLMETVLSFCMTLSSSPPYNFPLFLFGFYVQENAEAAQSLQIFTALLGASALFDLVWLFSNTHNGFVTFMTTILFLVKIPMFFAFASAVRMRRGSTFGSFGGFDTAGATVWSMPGGFTSGERDGYQTVDDERPSPHGINNPRTKPQNPPVQAAQPIPPGAYQV</sequence>
<accession>A0A2A9P1F3</accession>
<proteinExistence type="predicted"/>
<feature type="compositionally biased region" description="Basic and acidic residues" evidence="1">
    <location>
        <begin position="134"/>
        <end position="146"/>
    </location>
</feature>
<dbReference type="EMBL" id="KZ301969">
    <property type="protein sequence ID" value="PFH54483.1"/>
    <property type="molecule type" value="Genomic_DNA"/>
</dbReference>